<dbReference type="PROSITE" id="PS51379">
    <property type="entry name" value="4FE4S_FER_2"/>
    <property type="match status" value="1"/>
</dbReference>
<dbReference type="KEGG" id="ibu:IB211_01876c"/>
<protein>
    <submittedName>
        <fullName evidence="2">Iron-sulfur cluster-binding protein</fullName>
    </submittedName>
</protein>
<dbReference type="EMBL" id="CP011307">
    <property type="protein sequence ID" value="ALP94267.1"/>
    <property type="molecule type" value="Genomic_DNA"/>
</dbReference>
<dbReference type="RefSeq" id="WP_058117843.1">
    <property type="nucleotide sequence ID" value="NZ_CP011307.1"/>
</dbReference>
<dbReference type="Proteomes" id="UP000064844">
    <property type="component" value="Chromosome"/>
</dbReference>
<name>A0A0S2W4L7_9FIRM</name>
<organism evidence="2 3">
    <name type="scientific">Intestinimonas butyriciproducens</name>
    <dbReference type="NCBI Taxonomy" id="1297617"/>
    <lineage>
        <taxon>Bacteria</taxon>
        <taxon>Bacillati</taxon>
        <taxon>Bacillota</taxon>
        <taxon>Clostridia</taxon>
        <taxon>Eubacteriales</taxon>
        <taxon>Intestinimonas</taxon>
    </lineage>
</organism>
<feature type="domain" description="4Fe-4S ferredoxin-type" evidence="1">
    <location>
        <begin position="182"/>
        <end position="215"/>
    </location>
</feature>
<evidence type="ECO:0000313" key="3">
    <source>
        <dbReference type="Proteomes" id="UP000064844"/>
    </source>
</evidence>
<dbReference type="AlphaFoldDB" id="A0A0S2W4L7"/>
<accession>A0A0S2W4L7</accession>
<gene>
    <name evidence="2" type="ORF">IB211_01876c</name>
</gene>
<sequence length="320" mass="35264">MSVTKEIKTHILSARNMDLVGVASAGALKKEPKFYAPEEIMPGAKSVIVFGRRLADGAVQAQMRKLEDGNMNAQSGYAAYASNLAPNFLLMFDTFNISQYIERTFGYTAVPLPCGPMQNGVPTSTPVPNFAGPYKCGMPMNISMAAMAAGLGEFGWSNHFLTPEYGPRIQFGAIITSMELEYDKPYDGPRLCDPEMCGICTKMCPTHAIPAFGERPAKTMAVEDKEVDVADLKVNSCIVASCALRKEFAGRVPVTDLVDNYDPTEEELVEAFAKKPIDNLSLDHYPRYFCDKCLIYCPVGDWEKRFRDTGLSKVRGRTVE</sequence>
<dbReference type="InterPro" id="IPR017896">
    <property type="entry name" value="4Fe4S_Fe-S-bd"/>
</dbReference>
<evidence type="ECO:0000259" key="1">
    <source>
        <dbReference type="PROSITE" id="PS51379"/>
    </source>
</evidence>
<reference evidence="3" key="2">
    <citation type="submission" date="2015-04" db="EMBL/GenBank/DDBJ databases">
        <title>A butyrogenic pathway from the amino acid lysine in a human gut commensal.</title>
        <authorList>
            <person name="de Vos W.M."/>
            <person name="Bui N.T.P."/>
            <person name="Plugge C.M."/>
            <person name="Ritari J."/>
        </authorList>
    </citation>
    <scope>NUCLEOTIDE SEQUENCE [LARGE SCALE GENOMIC DNA]</scope>
    <source>
        <strain evidence="3">AF211</strain>
    </source>
</reference>
<dbReference type="PANTHER" id="PTHR42827:SF1">
    <property type="entry name" value="IRON-SULFUR CLUSTER-BINDING PROTEIN"/>
    <property type="match status" value="1"/>
</dbReference>
<dbReference type="PANTHER" id="PTHR42827">
    <property type="entry name" value="IRON-SULFUR CLUSTER-BINDING PROTEIN-RELATED"/>
    <property type="match status" value="1"/>
</dbReference>
<evidence type="ECO:0000313" key="2">
    <source>
        <dbReference type="EMBL" id="ALP94267.1"/>
    </source>
</evidence>
<dbReference type="STRING" id="1297617.IB211_01876c"/>
<proteinExistence type="predicted"/>
<reference evidence="2 3" key="1">
    <citation type="journal article" date="2015" name="Nat. Commun.">
        <title>Production of butyrate from lysine and the Amadori product fructoselysine by a human gut commensal.</title>
        <authorList>
            <person name="Bui T.P."/>
            <person name="Ritari J."/>
            <person name="Boeren S."/>
            <person name="de Waard P."/>
            <person name="Plugge C.M."/>
            <person name="de Vos W.M."/>
        </authorList>
    </citation>
    <scope>NUCLEOTIDE SEQUENCE [LARGE SCALE GENOMIC DNA]</scope>
    <source>
        <strain evidence="2 3">AF211</strain>
    </source>
</reference>
<keyword evidence="3" id="KW-1185">Reference proteome</keyword>